<keyword evidence="1" id="KW-0472">Membrane</keyword>
<protein>
    <submittedName>
        <fullName evidence="2">Uncharacterized protein</fullName>
    </submittedName>
</protein>
<dbReference type="EMBL" id="UINC01074136">
    <property type="protein sequence ID" value="SVC11031.1"/>
    <property type="molecule type" value="Genomic_DNA"/>
</dbReference>
<feature type="transmembrane region" description="Helical" evidence="1">
    <location>
        <begin position="80"/>
        <end position="98"/>
    </location>
</feature>
<reference evidence="2" key="1">
    <citation type="submission" date="2018-05" db="EMBL/GenBank/DDBJ databases">
        <authorList>
            <person name="Lanie J.A."/>
            <person name="Ng W.-L."/>
            <person name="Kazmierczak K.M."/>
            <person name="Andrzejewski T.M."/>
            <person name="Davidsen T.M."/>
            <person name="Wayne K.J."/>
            <person name="Tettelin H."/>
            <person name="Glass J.I."/>
            <person name="Rusch D."/>
            <person name="Podicherti R."/>
            <person name="Tsui H.-C.T."/>
            <person name="Winkler M.E."/>
        </authorList>
    </citation>
    <scope>NUCLEOTIDE SEQUENCE</scope>
</reference>
<feature type="transmembrane region" description="Helical" evidence="1">
    <location>
        <begin position="9"/>
        <end position="29"/>
    </location>
</feature>
<keyword evidence="1" id="KW-1133">Transmembrane helix</keyword>
<feature type="transmembrane region" description="Helical" evidence="1">
    <location>
        <begin position="110"/>
        <end position="129"/>
    </location>
</feature>
<proteinExistence type="predicted"/>
<keyword evidence="1" id="KW-0812">Transmembrane</keyword>
<evidence type="ECO:0000256" key="1">
    <source>
        <dbReference type="SAM" id="Phobius"/>
    </source>
</evidence>
<gene>
    <name evidence="2" type="ORF">METZ01_LOCUS263885</name>
</gene>
<accession>A0A382JK57</accession>
<organism evidence="2">
    <name type="scientific">marine metagenome</name>
    <dbReference type="NCBI Taxonomy" id="408172"/>
    <lineage>
        <taxon>unclassified sequences</taxon>
        <taxon>metagenomes</taxon>
        <taxon>ecological metagenomes</taxon>
    </lineage>
</organism>
<name>A0A382JK57_9ZZZZ</name>
<feature type="transmembrane region" description="Helical" evidence="1">
    <location>
        <begin position="49"/>
        <end position="68"/>
    </location>
</feature>
<sequence>MNVIMSPKTVFTVTGVLMLLHGAMFFFGAEDLAATGVPNISDEALSMGKGFAEIVTFFNIFIAAVLFFCRDIDLESAKKVLTGVGVGCVAMVVGIVYHMQSLPPESGPPLPVLIIFLLLSAWSFYIALLKQD</sequence>
<dbReference type="AlphaFoldDB" id="A0A382JK57"/>
<evidence type="ECO:0000313" key="2">
    <source>
        <dbReference type="EMBL" id="SVC11031.1"/>
    </source>
</evidence>